<evidence type="ECO:0000313" key="6">
    <source>
        <dbReference type="Proteomes" id="UP001589535"/>
    </source>
</evidence>
<dbReference type="InterPro" id="IPR050204">
    <property type="entry name" value="AraC_XylS_family_regulators"/>
</dbReference>
<proteinExistence type="predicted"/>
<dbReference type="EMBL" id="JBHMBK010000037">
    <property type="protein sequence ID" value="MFB9689476.1"/>
    <property type="molecule type" value="Genomic_DNA"/>
</dbReference>
<evidence type="ECO:0000256" key="2">
    <source>
        <dbReference type="ARBA" id="ARBA00023125"/>
    </source>
</evidence>
<dbReference type="Pfam" id="PF12833">
    <property type="entry name" value="HTH_18"/>
    <property type="match status" value="1"/>
</dbReference>
<protein>
    <submittedName>
        <fullName evidence="5">Helix-turn-helix domain-containing protein</fullName>
    </submittedName>
</protein>
<dbReference type="Gene3D" id="1.10.10.60">
    <property type="entry name" value="Homeodomain-like"/>
    <property type="match status" value="2"/>
</dbReference>
<dbReference type="PANTHER" id="PTHR46796">
    <property type="entry name" value="HTH-TYPE TRANSCRIPTIONAL ACTIVATOR RHAS-RELATED"/>
    <property type="match status" value="1"/>
</dbReference>
<reference evidence="5 6" key="1">
    <citation type="submission" date="2024-09" db="EMBL/GenBank/DDBJ databases">
        <authorList>
            <person name="Sun Q."/>
            <person name="Mori K."/>
        </authorList>
    </citation>
    <scope>NUCLEOTIDE SEQUENCE [LARGE SCALE GENOMIC DNA]</scope>
    <source>
        <strain evidence="5 6">JCM 13852</strain>
    </source>
</reference>
<dbReference type="Proteomes" id="UP001589535">
    <property type="component" value="Unassembled WGS sequence"/>
</dbReference>
<dbReference type="InterPro" id="IPR020449">
    <property type="entry name" value="Tscrpt_reg_AraC-type_HTH"/>
</dbReference>
<evidence type="ECO:0000256" key="3">
    <source>
        <dbReference type="ARBA" id="ARBA00023163"/>
    </source>
</evidence>
<keyword evidence="3" id="KW-0804">Transcription</keyword>
<keyword evidence="2" id="KW-0238">DNA-binding</keyword>
<dbReference type="PRINTS" id="PR00032">
    <property type="entry name" value="HTHARAC"/>
</dbReference>
<accession>A0ABV5UGD5</accession>
<evidence type="ECO:0000259" key="4">
    <source>
        <dbReference type="PROSITE" id="PS01124"/>
    </source>
</evidence>
<dbReference type="PROSITE" id="PS01124">
    <property type="entry name" value="HTH_ARAC_FAMILY_2"/>
    <property type="match status" value="1"/>
</dbReference>
<gene>
    <name evidence="5" type="ORF">ACFFTO_35340</name>
</gene>
<dbReference type="RefSeq" id="WP_378203279.1">
    <property type="nucleotide sequence ID" value="NZ_JBHMBK010000037.1"/>
</dbReference>
<keyword evidence="6" id="KW-1185">Reference proteome</keyword>
<feature type="domain" description="HTH araC/xylS-type" evidence="4">
    <location>
        <begin position="160"/>
        <end position="258"/>
    </location>
</feature>
<comment type="caution">
    <text evidence="5">The sequence shown here is derived from an EMBL/GenBank/DDBJ whole genome shotgun (WGS) entry which is preliminary data.</text>
</comment>
<dbReference type="PANTHER" id="PTHR46796:SF6">
    <property type="entry name" value="ARAC SUBFAMILY"/>
    <property type="match status" value="1"/>
</dbReference>
<dbReference type="InterPro" id="IPR009057">
    <property type="entry name" value="Homeodomain-like_sf"/>
</dbReference>
<dbReference type="PROSITE" id="PS00041">
    <property type="entry name" value="HTH_ARAC_FAMILY_1"/>
    <property type="match status" value="1"/>
</dbReference>
<keyword evidence="1" id="KW-0805">Transcription regulation</keyword>
<dbReference type="SUPFAM" id="SSF46689">
    <property type="entry name" value="Homeodomain-like"/>
    <property type="match status" value="2"/>
</dbReference>
<organism evidence="5 6">
    <name type="scientific">Amycolatopsis plumensis</name>
    <dbReference type="NCBI Taxonomy" id="236508"/>
    <lineage>
        <taxon>Bacteria</taxon>
        <taxon>Bacillati</taxon>
        <taxon>Actinomycetota</taxon>
        <taxon>Actinomycetes</taxon>
        <taxon>Pseudonocardiales</taxon>
        <taxon>Pseudonocardiaceae</taxon>
        <taxon>Amycolatopsis</taxon>
    </lineage>
</organism>
<evidence type="ECO:0000256" key="1">
    <source>
        <dbReference type="ARBA" id="ARBA00023015"/>
    </source>
</evidence>
<evidence type="ECO:0000313" key="5">
    <source>
        <dbReference type="EMBL" id="MFB9689476.1"/>
    </source>
</evidence>
<dbReference type="SMART" id="SM00342">
    <property type="entry name" value="HTH_ARAC"/>
    <property type="match status" value="1"/>
</dbReference>
<dbReference type="InterPro" id="IPR018060">
    <property type="entry name" value="HTH_AraC"/>
</dbReference>
<sequence>MSSGGSDTLLYQPSGDWFTILTLLRGSCRIEGQDSRGQRSSTLAPGDISRIAPNNLVRLSPASPGLRPFEVANIRLPVKLLRSEIGTRSGTTAQDLTALHSLRSFDPHVASMASALLHARGLSEADPYTTSATRYLAAYLLLPQRATRSRSGCLSPKQLRAVTGYMHEHLASAITLDQLAREAGLSRYHFIRRFAASTEKTPLQYLAELRIDTARQHLAVGTEPISQVGRRCGFPTPENFARVFRRHVGCSPSQYRRRAAHDRCPPISSSTTS</sequence>
<dbReference type="InterPro" id="IPR018062">
    <property type="entry name" value="HTH_AraC-typ_CS"/>
</dbReference>
<name>A0ABV5UGD5_9PSEU</name>